<evidence type="ECO:0000256" key="1">
    <source>
        <dbReference type="SAM" id="Coils"/>
    </source>
</evidence>
<organism evidence="5 6">
    <name type="scientific">Lipomyces starkeyi NRRL Y-11557</name>
    <dbReference type="NCBI Taxonomy" id="675824"/>
    <lineage>
        <taxon>Eukaryota</taxon>
        <taxon>Fungi</taxon>
        <taxon>Dikarya</taxon>
        <taxon>Ascomycota</taxon>
        <taxon>Saccharomycotina</taxon>
        <taxon>Lipomycetes</taxon>
        <taxon>Lipomycetales</taxon>
        <taxon>Lipomycetaceae</taxon>
        <taxon>Lipomyces</taxon>
    </lineage>
</organism>
<gene>
    <name evidence="5" type="ORF">LIPSTDRAFT_110040</name>
</gene>
<dbReference type="Pfam" id="PF14613">
    <property type="entry name" value="HAM1_C"/>
    <property type="match status" value="1"/>
</dbReference>
<dbReference type="Pfam" id="PF19343">
    <property type="entry name" value="HAM1_N"/>
    <property type="match status" value="1"/>
</dbReference>
<proteinExistence type="predicted"/>
<dbReference type="InterPro" id="IPR027842">
    <property type="entry name" value="HAM1-like_C"/>
</dbReference>
<dbReference type="AlphaFoldDB" id="A0A1E3QC20"/>
<evidence type="ECO:0000313" key="5">
    <source>
        <dbReference type="EMBL" id="ODQ75235.1"/>
    </source>
</evidence>
<dbReference type="EMBL" id="KV454291">
    <property type="protein sequence ID" value="ODQ75235.1"/>
    <property type="molecule type" value="Genomic_DNA"/>
</dbReference>
<evidence type="ECO:0000259" key="4">
    <source>
        <dbReference type="Pfam" id="PF19343"/>
    </source>
</evidence>
<dbReference type="Proteomes" id="UP000094385">
    <property type="component" value="Unassembled WGS sequence"/>
</dbReference>
<feature type="coiled-coil region" evidence="1">
    <location>
        <begin position="216"/>
        <end position="257"/>
    </location>
</feature>
<feature type="compositionally biased region" description="Low complexity" evidence="2">
    <location>
        <begin position="827"/>
        <end position="842"/>
    </location>
</feature>
<keyword evidence="6" id="KW-1185">Reference proteome</keyword>
<keyword evidence="1" id="KW-0175">Coiled coil</keyword>
<dbReference type="Gene3D" id="3.15.10.10">
    <property type="entry name" value="Bactericidal permeability-increasing protein, domain 1"/>
    <property type="match status" value="1"/>
</dbReference>
<name>A0A1E3QC20_LIPST</name>
<feature type="region of interest" description="Disordered" evidence="2">
    <location>
        <begin position="775"/>
        <end position="917"/>
    </location>
</feature>
<sequence length="917" mass="103064">MAKNPATSRPTSYNRREHDIERKIQLYGIYQGYLASIRPFKLGKMPTNKQIDVALNSFLATDFMNPDSAWNRRLSEEGRLLLKDFVKVVENAKILVLTKNYDDLFQEFVWHSSKMTIIEGHEPGLTTTSTGDAEKDSATLYDHDVIKDLRDLGSLIITNGQFRKLLSDCITLLRDMAADVGTGAAEKIRPSGDQIAKIDEPAADDTWHQAPDYGKLEQARGALKKENLNRDQLHQAREEHAEEIDKAKEAKNQRINRAKDYLNKKISRERRDQVFFRLKKMVVEIQGHPDYQNAIDSLLDLGETYKRHLRTAADQSQSKVKKISENDHLELAQHNLKASILIERFANNTSLDDLLDTFNDLYVDADNDPVLKGWFRDLDAYVRKVLKQQGYIISDPANDEFNEIYNRGNDIFTHRYSDYIDQFQYEFNYLIDQFQVDALNKQFGDSITTLFTDLGTDENGEFVFKKHPVKNITDVILPELFEKTRYVPLPRIEYTGPDLDVVVENLVIESGDFFPNLVDIQNHSFIRWGRKAISKGLRSKFIVNASGIQCDLKDACYYVHKKAGFPSIRDTGIADFFLGREGISIKMHLSTADSKNRNSFFNVDKVEVNIKDLEVKLKKSNHKLLFSIFRPLLIAVAKPGLKRVLQKQILETFDQLDETAYKIHLDKKRIAADMRQNPDVEMKPSTFQMYMDAAKSEILRQKKEREMEAKGTKPEGKVNVAMTRDDTILKNIVLPTGYTSTKATMFKKMAAEGDRWKSKVFSIGTAAPSKEFTVPVDISRRSREEAAQNVDIANAPSKPTAQATGGEQRVSGTDANATRSPRSANVAAGLGSGTAASATGAGMLQSSGKSRDDSGHDIGMSRSNQRGQSGYESGFNARGSSGPTNPTSTSRATAVASTSDDDYYSGAGSTRDTSSTM</sequence>
<feature type="compositionally biased region" description="Polar residues" evidence="2">
    <location>
        <begin position="907"/>
        <end position="917"/>
    </location>
</feature>
<feature type="compositionally biased region" description="Polar residues" evidence="2">
    <location>
        <begin position="797"/>
        <end position="823"/>
    </location>
</feature>
<dbReference type="PANTHER" id="PTHR31138">
    <property type="entry name" value="CHROMOSOME 19, WHOLE GENOME SHOTGUN SEQUENCE"/>
    <property type="match status" value="1"/>
</dbReference>
<feature type="domain" description="HAM1-like N-terminal" evidence="4">
    <location>
        <begin position="230"/>
        <end position="595"/>
    </location>
</feature>
<reference evidence="5 6" key="1">
    <citation type="journal article" date="2016" name="Proc. Natl. Acad. Sci. U.S.A.">
        <title>Comparative genomics of biotechnologically important yeasts.</title>
        <authorList>
            <person name="Riley R."/>
            <person name="Haridas S."/>
            <person name="Wolfe K.H."/>
            <person name="Lopes M.R."/>
            <person name="Hittinger C.T."/>
            <person name="Goeker M."/>
            <person name="Salamov A.A."/>
            <person name="Wisecaver J.H."/>
            <person name="Long T.M."/>
            <person name="Calvey C.H."/>
            <person name="Aerts A.L."/>
            <person name="Barry K.W."/>
            <person name="Choi C."/>
            <person name="Clum A."/>
            <person name="Coughlan A.Y."/>
            <person name="Deshpande S."/>
            <person name="Douglass A.P."/>
            <person name="Hanson S.J."/>
            <person name="Klenk H.-P."/>
            <person name="LaButti K.M."/>
            <person name="Lapidus A."/>
            <person name="Lindquist E.A."/>
            <person name="Lipzen A.M."/>
            <person name="Meier-Kolthoff J.P."/>
            <person name="Ohm R.A."/>
            <person name="Otillar R.P."/>
            <person name="Pangilinan J.L."/>
            <person name="Peng Y."/>
            <person name="Rokas A."/>
            <person name="Rosa C.A."/>
            <person name="Scheuner C."/>
            <person name="Sibirny A.A."/>
            <person name="Slot J.C."/>
            <person name="Stielow J.B."/>
            <person name="Sun H."/>
            <person name="Kurtzman C.P."/>
            <person name="Blackwell M."/>
            <person name="Grigoriev I.V."/>
            <person name="Jeffries T.W."/>
        </authorList>
    </citation>
    <scope>NUCLEOTIDE SEQUENCE [LARGE SCALE GENOMIC DNA]</scope>
    <source>
        <strain evidence="5 6">NRRL Y-11557</strain>
    </source>
</reference>
<protein>
    <submittedName>
        <fullName evidence="5">Uncharacterized protein</fullName>
    </submittedName>
</protein>
<accession>A0A1E3QC20</accession>
<dbReference type="OrthoDB" id="19394at2759"/>
<evidence type="ECO:0000259" key="3">
    <source>
        <dbReference type="Pfam" id="PF14613"/>
    </source>
</evidence>
<feature type="compositionally biased region" description="Polar residues" evidence="2">
    <location>
        <begin position="861"/>
        <end position="871"/>
    </location>
</feature>
<feature type="compositionally biased region" description="Low complexity" evidence="2">
    <location>
        <begin position="879"/>
        <end position="898"/>
    </location>
</feature>
<feature type="domain" description="HAM1-like C-terminal" evidence="3">
    <location>
        <begin position="608"/>
        <end position="771"/>
    </location>
</feature>
<dbReference type="STRING" id="675824.A0A1E3QC20"/>
<dbReference type="InterPro" id="IPR045967">
    <property type="entry name" value="HAM1-like_N"/>
</dbReference>
<evidence type="ECO:0000256" key="2">
    <source>
        <dbReference type="SAM" id="MobiDB-lite"/>
    </source>
</evidence>
<dbReference type="PANTHER" id="PTHR31138:SF1">
    <property type="entry name" value="PDZ DOMAIN-CONTAINING PROTEIN"/>
    <property type="match status" value="1"/>
</dbReference>
<evidence type="ECO:0000313" key="6">
    <source>
        <dbReference type="Proteomes" id="UP000094385"/>
    </source>
</evidence>